<organism evidence="2 3">
    <name type="scientific">Maioricimonas rarisocia</name>
    <dbReference type="NCBI Taxonomy" id="2528026"/>
    <lineage>
        <taxon>Bacteria</taxon>
        <taxon>Pseudomonadati</taxon>
        <taxon>Planctomycetota</taxon>
        <taxon>Planctomycetia</taxon>
        <taxon>Planctomycetales</taxon>
        <taxon>Planctomycetaceae</taxon>
        <taxon>Maioricimonas</taxon>
    </lineage>
</organism>
<keyword evidence="1" id="KW-0812">Transmembrane</keyword>
<feature type="transmembrane region" description="Helical" evidence="1">
    <location>
        <begin position="61"/>
        <end position="80"/>
    </location>
</feature>
<reference evidence="2 3" key="1">
    <citation type="submission" date="2019-02" db="EMBL/GenBank/DDBJ databases">
        <title>Deep-cultivation of Planctomycetes and their phenomic and genomic characterization uncovers novel biology.</title>
        <authorList>
            <person name="Wiegand S."/>
            <person name="Jogler M."/>
            <person name="Boedeker C."/>
            <person name="Pinto D."/>
            <person name="Vollmers J."/>
            <person name="Rivas-Marin E."/>
            <person name="Kohn T."/>
            <person name="Peeters S.H."/>
            <person name="Heuer A."/>
            <person name="Rast P."/>
            <person name="Oberbeckmann S."/>
            <person name="Bunk B."/>
            <person name="Jeske O."/>
            <person name="Meyerdierks A."/>
            <person name="Storesund J.E."/>
            <person name="Kallscheuer N."/>
            <person name="Luecker S."/>
            <person name="Lage O.M."/>
            <person name="Pohl T."/>
            <person name="Merkel B.J."/>
            <person name="Hornburger P."/>
            <person name="Mueller R.-W."/>
            <person name="Bruemmer F."/>
            <person name="Labrenz M."/>
            <person name="Spormann A.M."/>
            <person name="Op den Camp H."/>
            <person name="Overmann J."/>
            <person name="Amann R."/>
            <person name="Jetten M.S.M."/>
            <person name="Mascher T."/>
            <person name="Medema M.H."/>
            <person name="Devos D.P."/>
            <person name="Kaster A.-K."/>
            <person name="Ovreas L."/>
            <person name="Rohde M."/>
            <person name="Galperin M.Y."/>
            <person name="Jogler C."/>
        </authorList>
    </citation>
    <scope>NUCLEOTIDE SEQUENCE [LARGE SCALE GENOMIC DNA]</scope>
    <source>
        <strain evidence="2 3">Mal4</strain>
    </source>
</reference>
<dbReference type="AlphaFoldDB" id="A0A517Z9A3"/>
<protein>
    <submittedName>
        <fullName evidence="2">Uncharacterized protein</fullName>
    </submittedName>
</protein>
<accession>A0A517Z9A3</accession>
<keyword evidence="1" id="KW-1133">Transmembrane helix</keyword>
<gene>
    <name evidence="2" type="ORF">Mal4_33810</name>
</gene>
<keyword evidence="3" id="KW-1185">Reference proteome</keyword>
<dbReference type="OrthoDB" id="215731at2"/>
<sequence length="83" mass="9158">MLRTIFFSMGLATLLWGLPLFFVDKMTLNQRGESASERPGVIQTVSARNGDGILEVNPPVWLAYTLVTAGSLTMLYSVALPRR</sequence>
<evidence type="ECO:0000256" key="1">
    <source>
        <dbReference type="SAM" id="Phobius"/>
    </source>
</evidence>
<proteinExistence type="predicted"/>
<dbReference type="EMBL" id="CP036275">
    <property type="protein sequence ID" value="QDU39046.1"/>
    <property type="molecule type" value="Genomic_DNA"/>
</dbReference>
<evidence type="ECO:0000313" key="3">
    <source>
        <dbReference type="Proteomes" id="UP000320496"/>
    </source>
</evidence>
<dbReference type="Proteomes" id="UP000320496">
    <property type="component" value="Chromosome"/>
</dbReference>
<feature type="transmembrane region" description="Helical" evidence="1">
    <location>
        <begin position="5"/>
        <end position="23"/>
    </location>
</feature>
<dbReference type="KEGG" id="mri:Mal4_33810"/>
<keyword evidence="1" id="KW-0472">Membrane</keyword>
<name>A0A517Z9A3_9PLAN</name>
<dbReference type="RefSeq" id="WP_145370267.1">
    <property type="nucleotide sequence ID" value="NZ_CP036275.1"/>
</dbReference>
<evidence type="ECO:0000313" key="2">
    <source>
        <dbReference type="EMBL" id="QDU39046.1"/>
    </source>
</evidence>